<dbReference type="PROSITE" id="PS50887">
    <property type="entry name" value="GGDEF"/>
    <property type="match status" value="1"/>
</dbReference>
<evidence type="ECO:0000259" key="2">
    <source>
        <dbReference type="PROSITE" id="PS50887"/>
    </source>
</evidence>
<dbReference type="PANTHER" id="PTHR45138">
    <property type="entry name" value="REGULATORY COMPONENTS OF SENSORY TRANSDUCTION SYSTEM"/>
    <property type="match status" value="1"/>
</dbReference>
<feature type="transmembrane region" description="Helical" evidence="1">
    <location>
        <begin position="34"/>
        <end position="54"/>
    </location>
</feature>
<dbReference type="InterPro" id="IPR000160">
    <property type="entry name" value="GGDEF_dom"/>
</dbReference>
<keyword evidence="1" id="KW-1133">Transmembrane helix</keyword>
<feature type="transmembrane region" description="Helical" evidence="1">
    <location>
        <begin position="9"/>
        <end position="28"/>
    </location>
</feature>
<feature type="transmembrane region" description="Helical" evidence="1">
    <location>
        <begin position="61"/>
        <end position="81"/>
    </location>
</feature>
<keyword evidence="1" id="KW-0812">Transmembrane</keyword>
<accession>A0A6J7DA26</accession>
<feature type="transmembrane region" description="Helical" evidence="1">
    <location>
        <begin position="273"/>
        <end position="291"/>
    </location>
</feature>
<dbReference type="GO" id="GO:0052621">
    <property type="term" value="F:diguanylate cyclase activity"/>
    <property type="evidence" value="ECO:0007669"/>
    <property type="project" value="TreeGrafter"/>
</dbReference>
<dbReference type="SUPFAM" id="SSF55073">
    <property type="entry name" value="Nucleotide cyclase"/>
    <property type="match status" value="1"/>
</dbReference>
<feature type="domain" description="GGDEF" evidence="2">
    <location>
        <begin position="332"/>
        <end position="461"/>
    </location>
</feature>
<dbReference type="SMART" id="SM00267">
    <property type="entry name" value="GGDEF"/>
    <property type="match status" value="1"/>
</dbReference>
<reference evidence="3" key="1">
    <citation type="submission" date="2020-05" db="EMBL/GenBank/DDBJ databases">
        <authorList>
            <person name="Chiriac C."/>
            <person name="Salcher M."/>
            <person name="Ghai R."/>
            <person name="Kavagutti S V."/>
        </authorList>
    </citation>
    <scope>NUCLEOTIDE SEQUENCE</scope>
</reference>
<feature type="transmembrane region" description="Helical" evidence="1">
    <location>
        <begin position="156"/>
        <end position="181"/>
    </location>
</feature>
<dbReference type="InterPro" id="IPR050469">
    <property type="entry name" value="Diguanylate_Cyclase"/>
</dbReference>
<protein>
    <submittedName>
        <fullName evidence="3">Unannotated protein</fullName>
    </submittedName>
</protein>
<proteinExistence type="predicted"/>
<dbReference type="EMBL" id="CAFBLG010000044">
    <property type="protein sequence ID" value="CAB4863953.1"/>
    <property type="molecule type" value="Genomic_DNA"/>
</dbReference>
<gene>
    <name evidence="3" type="ORF">UFOPK3295_00581</name>
</gene>
<evidence type="ECO:0000313" key="3">
    <source>
        <dbReference type="EMBL" id="CAB4863953.1"/>
    </source>
</evidence>
<dbReference type="InterPro" id="IPR029787">
    <property type="entry name" value="Nucleotide_cyclase"/>
</dbReference>
<name>A0A6J7DA26_9ZZZZ</name>
<keyword evidence="1" id="KW-0472">Membrane</keyword>
<dbReference type="Pfam" id="PF00990">
    <property type="entry name" value="GGDEF"/>
    <property type="match status" value="1"/>
</dbReference>
<dbReference type="AlphaFoldDB" id="A0A6J7DA26"/>
<feature type="transmembrane region" description="Helical" evidence="1">
    <location>
        <begin position="93"/>
        <end position="111"/>
    </location>
</feature>
<dbReference type="NCBIfam" id="TIGR00254">
    <property type="entry name" value="GGDEF"/>
    <property type="match status" value="1"/>
</dbReference>
<feature type="transmembrane region" description="Helical" evidence="1">
    <location>
        <begin position="214"/>
        <end position="236"/>
    </location>
</feature>
<dbReference type="CDD" id="cd01949">
    <property type="entry name" value="GGDEF"/>
    <property type="match status" value="1"/>
</dbReference>
<dbReference type="Gene3D" id="3.30.70.270">
    <property type="match status" value="1"/>
</dbReference>
<dbReference type="PANTHER" id="PTHR45138:SF9">
    <property type="entry name" value="DIGUANYLATE CYCLASE DGCM-RELATED"/>
    <property type="match status" value="1"/>
</dbReference>
<organism evidence="3">
    <name type="scientific">freshwater metagenome</name>
    <dbReference type="NCBI Taxonomy" id="449393"/>
    <lineage>
        <taxon>unclassified sequences</taxon>
        <taxon>metagenomes</taxon>
        <taxon>ecological metagenomes</taxon>
    </lineage>
</organism>
<sequence length="461" mass="50416">MNTRKRYSILKWITTFLLFSHLILRLAFPDPNVFIDLILFNLVGLLASAIAFNAPVLADKFSAVAMGSAGLIWTIGSFLSTWDSFFSSQTPKWFSELSYSIFYPLIFFAVIRGFTQRFKIKALELLDTTIITFGLTGVLTAFLLNPAMVGFEGSAFSVFVSVLYPVGDIVILAIALVYALLSPIGIRSLLLCSGLLLFSLSDLFFIWSSLNATYSFGSITDDGWIAGLLLISLSLSYDGEQSKFSEKISSYSATISLIASSCLLGIAALKPGYFPSFILLPGFITIALAFIRMSFALSEANTAGTERILARTDELTGLSNRRNFLSELDKLDSGFIFLLDLNGFKRINDTHGHEAGDQLLKQVAIRFARALPANAQIARLGGDEFGVIAKISEQEASELALAIRATLSYPISLAHHQEKIDVSIGFAPIAEASDVAESLRRADSAMYEAKRNKSGCLPWRA</sequence>
<evidence type="ECO:0000256" key="1">
    <source>
        <dbReference type="SAM" id="Phobius"/>
    </source>
</evidence>
<feature type="transmembrane region" description="Helical" evidence="1">
    <location>
        <begin position="188"/>
        <end position="208"/>
    </location>
</feature>
<feature type="transmembrane region" description="Helical" evidence="1">
    <location>
        <begin position="248"/>
        <end position="267"/>
    </location>
</feature>
<feature type="transmembrane region" description="Helical" evidence="1">
    <location>
        <begin position="123"/>
        <end position="144"/>
    </location>
</feature>
<dbReference type="InterPro" id="IPR043128">
    <property type="entry name" value="Rev_trsase/Diguanyl_cyclase"/>
</dbReference>